<dbReference type="SUPFAM" id="SSF117070">
    <property type="entry name" value="LEA14-like"/>
    <property type="match status" value="1"/>
</dbReference>
<dbReference type="AlphaFoldDB" id="E1YDW2"/>
<evidence type="ECO:0000256" key="1">
    <source>
        <dbReference type="ARBA" id="ARBA00005960"/>
    </source>
</evidence>
<dbReference type="InterPro" id="IPR045043">
    <property type="entry name" value="Lea14-like"/>
</dbReference>
<organism evidence="3">
    <name type="scientific">uncultured Desulfobacterium sp</name>
    <dbReference type="NCBI Taxonomy" id="201089"/>
    <lineage>
        <taxon>Bacteria</taxon>
        <taxon>Pseudomonadati</taxon>
        <taxon>Thermodesulfobacteriota</taxon>
        <taxon>Desulfobacteria</taxon>
        <taxon>Desulfobacterales</taxon>
        <taxon>Desulfobacteriaceae</taxon>
        <taxon>Desulfobacterium</taxon>
        <taxon>environmental samples</taxon>
    </lineage>
</organism>
<evidence type="ECO:0000259" key="2">
    <source>
        <dbReference type="SMART" id="SM00769"/>
    </source>
</evidence>
<dbReference type="EMBL" id="FR695869">
    <property type="protein sequence ID" value="CBX28756.1"/>
    <property type="molecule type" value="Genomic_DNA"/>
</dbReference>
<dbReference type="InterPro" id="IPR013990">
    <property type="entry name" value="WHy-dom"/>
</dbReference>
<reference evidence="3" key="1">
    <citation type="journal article" date="2011" name="Environ. Microbiol.">
        <title>Genomic insights into the metabolic potential of the polycyclic aromatic hydrocarbon degrading sulfate-reducing Deltaproteobacterium N47.</title>
        <authorList>
            <person name="Bergmann F."/>
            <person name="Selesi D."/>
            <person name="Weinmaier T."/>
            <person name="Tischler P."/>
            <person name="Rattei T."/>
            <person name="Meckenstock R.U."/>
        </authorList>
    </citation>
    <scope>NUCLEOTIDE SEQUENCE</scope>
</reference>
<dbReference type="Pfam" id="PF03168">
    <property type="entry name" value="LEA_2"/>
    <property type="match status" value="1"/>
</dbReference>
<gene>
    <name evidence="3" type="ORF">N47_L13540</name>
</gene>
<proteinExistence type="inferred from homology"/>
<protein>
    <recommendedName>
        <fullName evidence="2">Water stress and hypersensitive response domain-containing protein</fullName>
    </recommendedName>
</protein>
<feature type="domain" description="Water stress and hypersensitive response" evidence="2">
    <location>
        <begin position="34"/>
        <end position="157"/>
    </location>
</feature>
<evidence type="ECO:0000313" key="3">
    <source>
        <dbReference type="EMBL" id="CBX28756.1"/>
    </source>
</evidence>
<sequence length="168" mass="18760">MLKYPALPALRTFCLFILLLTCFSCGKLLKQPEVHINSVQIKKIKNLEAVFRLNLEVYNPNIVPFNIKHIEYDVEMEGQHIASAVSDEKVSIPIRGAALVPLEVHSNSFDLISAIIKAFIPGSKNGNKKIEFKINGKILLDGIFYGTNTISFSSSGNLLEKFGRPKEQ</sequence>
<dbReference type="Gene3D" id="2.60.40.1820">
    <property type="match status" value="1"/>
</dbReference>
<dbReference type="InterPro" id="IPR004864">
    <property type="entry name" value="LEA_2"/>
</dbReference>
<name>E1YDW2_9BACT</name>
<accession>E1YDW2</accession>
<dbReference type="PANTHER" id="PTHR31459">
    <property type="match status" value="1"/>
</dbReference>
<dbReference type="GO" id="GO:0009269">
    <property type="term" value="P:response to desiccation"/>
    <property type="evidence" value="ECO:0007669"/>
    <property type="project" value="InterPro"/>
</dbReference>
<comment type="similarity">
    <text evidence="1">Belongs to the LEA type 2 family.</text>
</comment>
<dbReference type="SMART" id="SM00769">
    <property type="entry name" value="WHy"/>
    <property type="match status" value="1"/>
</dbReference>
<dbReference type="PANTHER" id="PTHR31459:SF2">
    <property type="entry name" value="OS03G0843300 PROTEIN"/>
    <property type="match status" value="1"/>
</dbReference>